<organism evidence="2 3">
    <name type="scientific">Lasiodiplodia hormozganensis</name>
    <dbReference type="NCBI Taxonomy" id="869390"/>
    <lineage>
        <taxon>Eukaryota</taxon>
        <taxon>Fungi</taxon>
        <taxon>Dikarya</taxon>
        <taxon>Ascomycota</taxon>
        <taxon>Pezizomycotina</taxon>
        <taxon>Dothideomycetes</taxon>
        <taxon>Dothideomycetes incertae sedis</taxon>
        <taxon>Botryosphaeriales</taxon>
        <taxon>Botryosphaeriaceae</taxon>
        <taxon>Lasiodiplodia</taxon>
    </lineage>
</organism>
<proteinExistence type="predicted"/>
<evidence type="ECO:0000313" key="2">
    <source>
        <dbReference type="EMBL" id="KAK0663258.1"/>
    </source>
</evidence>
<comment type="caution">
    <text evidence="2">The sequence shown here is derived from an EMBL/GenBank/DDBJ whole genome shotgun (WGS) entry which is preliminary data.</text>
</comment>
<name>A0AA39Z340_9PEZI</name>
<feature type="compositionally biased region" description="Basic and acidic residues" evidence="1">
    <location>
        <begin position="271"/>
        <end position="285"/>
    </location>
</feature>
<reference evidence="2" key="1">
    <citation type="submission" date="2023-06" db="EMBL/GenBank/DDBJ databases">
        <title>Multi-omics analyses reveal the molecular pathogenesis toolkit of Lasiodiplodia hormozganensis, a cross-kingdom pathogen.</title>
        <authorList>
            <person name="Felix C."/>
            <person name="Meneses R."/>
            <person name="Goncalves M.F.M."/>
            <person name="Tilleman L."/>
            <person name="Duarte A.S."/>
            <person name="Jorrin-Novo J.V."/>
            <person name="Van De Peer Y."/>
            <person name="Deforce D."/>
            <person name="Van Nieuwerburgh F."/>
            <person name="Esteves A.C."/>
            <person name="Alves A."/>
        </authorList>
    </citation>
    <scope>NUCLEOTIDE SEQUENCE</scope>
    <source>
        <strain evidence="2">CBS 339.90</strain>
    </source>
</reference>
<keyword evidence="3" id="KW-1185">Reference proteome</keyword>
<evidence type="ECO:0000313" key="3">
    <source>
        <dbReference type="Proteomes" id="UP001175001"/>
    </source>
</evidence>
<dbReference type="EMBL" id="JAUJDW010000004">
    <property type="protein sequence ID" value="KAK0663258.1"/>
    <property type="molecule type" value="Genomic_DNA"/>
</dbReference>
<feature type="compositionally biased region" description="Polar residues" evidence="1">
    <location>
        <begin position="206"/>
        <end position="224"/>
    </location>
</feature>
<dbReference type="AlphaFoldDB" id="A0AA39Z340"/>
<sequence length="294" mass="33117">MNVLDLDLIFSKLLEGLMKPHWHTPADPTSQPFRSLFQTTIKQYLLRYVRKEPTREPDWAMAGVSCICWDCQDLNDFLRDPTDRVWRFTGSKKERHHIHQQLDYTTCDHRTNHKRDPNTMVVTKMEDKNAQKRERWTKRAAVFDEKMRELGKLVDLPQLLGDEYSIIMSKKYARKATAAPTGPASRAPVAGPSGTRPPLGPPLAKGTSSAAHSTQPLASQSGNVQHAPATPGPSNARGPTSAPLRNTPGSRETVKRKAAEMESVDLTPLKNTEEMRREVKQKTTEVEVLDLTED</sequence>
<accession>A0AA39Z340</accession>
<protein>
    <submittedName>
        <fullName evidence="2">Uncharacterized protein</fullName>
    </submittedName>
</protein>
<evidence type="ECO:0000256" key="1">
    <source>
        <dbReference type="SAM" id="MobiDB-lite"/>
    </source>
</evidence>
<gene>
    <name evidence="2" type="ORF">DIS24_g1320</name>
</gene>
<dbReference type="Proteomes" id="UP001175001">
    <property type="component" value="Unassembled WGS sequence"/>
</dbReference>
<feature type="region of interest" description="Disordered" evidence="1">
    <location>
        <begin position="178"/>
        <end position="294"/>
    </location>
</feature>